<name>A0A6S4Q242_VIBVL</name>
<dbReference type="EMBL" id="AB609752">
    <property type="protein sequence ID" value="BBE38948.1"/>
    <property type="molecule type" value="Genomic_DNA"/>
</dbReference>
<accession>A0A6S4Q242</accession>
<evidence type="ECO:0000313" key="1">
    <source>
        <dbReference type="EMBL" id="BBE38948.1"/>
    </source>
</evidence>
<reference evidence="1" key="1">
    <citation type="submission" date="2011-01" db="EMBL/GenBank/DDBJ databases">
        <title>Evolutionary Significance of Chromosomal Super-Integrons in Vibrio vulnificus Strains.</title>
        <authorList>
            <person name="Shu H.Y."/>
            <person name="Wu K.M."/>
            <person name="Liu T.T."/>
            <person name="Liu Y.M."/>
            <person name="Liao T.L."/>
            <person name="Hor L.I."/>
            <person name="Tsai S.F."/>
            <person name="Chen C.Y."/>
        </authorList>
    </citation>
    <scope>NUCLEOTIDE SEQUENCE</scope>
    <source>
        <strain evidence="1">CG021</strain>
    </source>
</reference>
<sequence length="96" mass="11000">MTEEEAKKLAIKTTDYCYVLACAWEKEENDSICLERIFVKGGQEEIRLAWWKDGRQAMRPADLNAVDWVPLFTSALEQGVFNSDEQLVMLKALVSN</sequence>
<organism evidence="1">
    <name type="scientific">Vibrio vulnificus</name>
    <dbReference type="NCBI Taxonomy" id="672"/>
    <lineage>
        <taxon>Bacteria</taxon>
        <taxon>Pseudomonadati</taxon>
        <taxon>Pseudomonadota</taxon>
        <taxon>Gammaproteobacteria</taxon>
        <taxon>Vibrionales</taxon>
        <taxon>Vibrionaceae</taxon>
        <taxon>Vibrio</taxon>
    </lineage>
</organism>
<protein>
    <submittedName>
        <fullName evidence="1">Uncharacterized protein</fullName>
    </submittedName>
</protein>
<proteinExistence type="predicted"/>
<dbReference type="RefSeq" id="WP_103193390.1">
    <property type="nucleotide sequence ID" value="NZ_JBEIBI010000023.1"/>
</dbReference>
<dbReference type="AlphaFoldDB" id="A0A6S4Q242"/>